<dbReference type="GO" id="GO:0003700">
    <property type="term" value="F:DNA-binding transcription factor activity"/>
    <property type="evidence" value="ECO:0007669"/>
    <property type="project" value="InterPro"/>
</dbReference>
<dbReference type="GO" id="GO:0009873">
    <property type="term" value="P:ethylene-activated signaling pathway"/>
    <property type="evidence" value="ECO:0007669"/>
    <property type="project" value="UniProtKB-KW"/>
</dbReference>
<organism evidence="7 8">
    <name type="scientific">Cicer arietinum</name>
    <name type="common">Chickpea</name>
    <name type="synonym">Garbanzo</name>
    <dbReference type="NCBI Taxonomy" id="3827"/>
    <lineage>
        <taxon>Eukaryota</taxon>
        <taxon>Viridiplantae</taxon>
        <taxon>Streptophyta</taxon>
        <taxon>Embryophyta</taxon>
        <taxon>Tracheophyta</taxon>
        <taxon>Spermatophyta</taxon>
        <taxon>Magnoliopsida</taxon>
        <taxon>eudicotyledons</taxon>
        <taxon>Gunneridae</taxon>
        <taxon>Pentapetalae</taxon>
        <taxon>rosids</taxon>
        <taxon>fabids</taxon>
        <taxon>Fabales</taxon>
        <taxon>Fabaceae</taxon>
        <taxon>Papilionoideae</taxon>
        <taxon>50 kb inversion clade</taxon>
        <taxon>NPAAA clade</taxon>
        <taxon>Hologalegina</taxon>
        <taxon>IRL clade</taxon>
        <taxon>Cicereae</taxon>
        <taxon>Cicer</taxon>
    </lineage>
</organism>
<dbReference type="Gene3D" id="1.10.3180.10">
    <property type="entry name" value="DNA-binding domain of EIN3-like"/>
    <property type="match status" value="1"/>
</dbReference>
<feature type="region of interest" description="Disordered" evidence="5">
    <location>
        <begin position="43"/>
        <end position="63"/>
    </location>
</feature>
<dbReference type="PANTHER" id="PTHR33305:SF30">
    <property type="entry name" value="ETHYLENE INSENSITIVE 3-LIKE 3 PROTEIN"/>
    <property type="match status" value="1"/>
</dbReference>
<dbReference type="RefSeq" id="XP_004511180.1">
    <property type="nucleotide sequence ID" value="XM_004511123.1"/>
</dbReference>
<evidence type="ECO:0000313" key="7">
    <source>
        <dbReference type="Proteomes" id="UP000087171"/>
    </source>
</evidence>
<gene>
    <name evidence="8" type="primary">LOC101496159</name>
</gene>
<evidence type="ECO:0000256" key="2">
    <source>
        <dbReference type="ARBA" id="ARBA00009416"/>
    </source>
</evidence>
<keyword evidence="3" id="KW-0936">Ethylene signaling pathway</keyword>
<dbReference type="SUPFAM" id="SSF116768">
    <property type="entry name" value="DNA-binding domain of EIN3-like"/>
    <property type="match status" value="1"/>
</dbReference>
<dbReference type="AlphaFoldDB" id="A0A1S2YWS8"/>
<dbReference type="Pfam" id="PF04873">
    <property type="entry name" value="EIN3_DNA-bd"/>
    <property type="match status" value="1"/>
</dbReference>
<dbReference type="InterPro" id="IPR006957">
    <property type="entry name" value="EIN3"/>
</dbReference>
<dbReference type="GO" id="GO:0003677">
    <property type="term" value="F:DNA binding"/>
    <property type="evidence" value="ECO:0007669"/>
    <property type="project" value="TreeGrafter"/>
</dbReference>
<dbReference type="InterPro" id="IPR047091">
    <property type="entry name" value="EIN3-like_DNA-bd"/>
</dbReference>
<dbReference type="KEGG" id="cam:101496159"/>
<reference evidence="7" key="1">
    <citation type="journal article" date="2013" name="Nat. Biotechnol.">
        <title>Draft genome sequence of chickpea (Cicer arietinum) provides a resource for trait improvement.</title>
        <authorList>
            <person name="Varshney R.K."/>
            <person name="Song C."/>
            <person name="Saxena R.K."/>
            <person name="Azam S."/>
            <person name="Yu S."/>
            <person name="Sharpe A.G."/>
            <person name="Cannon S."/>
            <person name="Baek J."/>
            <person name="Rosen B.D."/>
            <person name="Tar'an B."/>
            <person name="Millan T."/>
            <person name="Zhang X."/>
            <person name="Ramsay L.D."/>
            <person name="Iwata A."/>
            <person name="Wang Y."/>
            <person name="Nelson W."/>
            <person name="Farmer A.D."/>
            <person name="Gaur P.M."/>
            <person name="Soderlund C."/>
            <person name="Penmetsa R.V."/>
            <person name="Xu C."/>
            <person name="Bharti A.K."/>
            <person name="He W."/>
            <person name="Winter P."/>
            <person name="Zhao S."/>
            <person name="Hane J.K."/>
            <person name="Carrasquilla-Garcia N."/>
            <person name="Condie J.A."/>
            <person name="Upadhyaya H.D."/>
            <person name="Luo M.C."/>
            <person name="Thudi M."/>
            <person name="Gowda C.L."/>
            <person name="Singh N.P."/>
            <person name="Lichtenzveig J."/>
            <person name="Gali K.K."/>
            <person name="Rubio J."/>
            <person name="Nadarajan N."/>
            <person name="Dolezel J."/>
            <person name="Bansal K.C."/>
            <person name="Xu X."/>
            <person name="Edwards D."/>
            <person name="Zhang G."/>
            <person name="Kahl G."/>
            <person name="Gil J."/>
            <person name="Singh K.B."/>
            <person name="Datta S.K."/>
            <person name="Jackson S.A."/>
            <person name="Wang J."/>
            <person name="Cook D.R."/>
        </authorList>
    </citation>
    <scope>NUCLEOTIDE SEQUENCE [LARGE SCALE GENOMIC DNA]</scope>
    <source>
        <strain evidence="7">cv. CDC Frontier</strain>
    </source>
</reference>
<dbReference type="PANTHER" id="PTHR33305">
    <property type="entry name" value="ETHYLENE INSENSITIVE 3-LIKE 2 PROTEIN"/>
    <property type="match status" value="1"/>
</dbReference>
<evidence type="ECO:0000256" key="5">
    <source>
        <dbReference type="SAM" id="MobiDB-lite"/>
    </source>
</evidence>
<evidence type="ECO:0000256" key="4">
    <source>
        <dbReference type="ARBA" id="ARBA00023242"/>
    </source>
</evidence>
<dbReference type="GO" id="GO:0005634">
    <property type="term" value="C:nucleus"/>
    <property type="evidence" value="ECO:0007669"/>
    <property type="project" value="UniProtKB-SubCell"/>
</dbReference>
<feature type="compositionally biased region" description="Acidic residues" evidence="5">
    <location>
        <begin position="15"/>
        <end position="27"/>
    </location>
</feature>
<feature type="compositionally biased region" description="Polar residues" evidence="5">
    <location>
        <begin position="51"/>
        <end position="61"/>
    </location>
</feature>
<feature type="domain" description="Ethylene insensitive 3-like DNA-binding" evidence="6">
    <location>
        <begin position="37"/>
        <end position="270"/>
    </location>
</feature>
<evidence type="ECO:0000256" key="3">
    <source>
        <dbReference type="ARBA" id="ARBA00022745"/>
    </source>
</evidence>
<feature type="region of interest" description="Disordered" evidence="5">
    <location>
        <begin position="1"/>
        <end position="27"/>
    </location>
</feature>
<keyword evidence="4" id="KW-0539">Nucleus</keyword>
<accession>A0A1S2YWS8</accession>
<comment type="subcellular location">
    <subcellularLocation>
        <location evidence="1">Nucleus</location>
    </subcellularLocation>
</comment>
<evidence type="ECO:0000256" key="1">
    <source>
        <dbReference type="ARBA" id="ARBA00004123"/>
    </source>
</evidence>
<dbReference type="eggNOG" id="ENOG502QQSG">
    <property type="taxonomic scope" value="Eukaryota"/>
</dbReference>
<keyword evidence="7" id="KW-1185">Reference proteome</keyword>
<dbReference type="PaxDb" id="3827-XP_004511180.1"/>
<proteinExistence type="inferred from homology"/>
<reference evidence="8" key="2">
    <citation type="submission" date="2025-08" db="UniProtKB">
        <authorList>
            <consortium name="RefSeq"/>
        </authorList>
    </citation>
    <scope>IDENTIFICATION</scope>
    <source>
        <tissue evidence="8">Etiolated seedlings</tissue>
    </source>
</reference>
<name>A0A1S2YWS8_CICAR</name>
<dbReference type="Proteomes" id="UP000087171">
    <property type="component" value="Chromosome Ca7"/>
</dbReference>
<protein>
    <submittedName>
        <fullName evidence="8">Protein ETHYLENE INSENSITIVE 3-like</fullName>
    </submittedName>
</protein>
<evidence type="ECO:0000313" key="8">
    <source>
        <dbReference type="RefSeq" id="XP_004511180.1"/>
    </source>
</evidence>
<dbReference type="STRING" id="3827.A0A1S2YWS8"/>
<sequence>MENGGNAKRKSAETNVEEEENEDITLDELERNICSSIKELKELHHKENDNGKNPPSKNQDGSRVMSRAIHNVLKNMLKLVDVCHVDGFVYGVIPKNGKPISGASENLRHWWKEKVKFDRNGPVAILKYNGSTSNNDIFNLNGENNNASLRNLLDIQDTTLGTLLSCLMNGCDPPQRKYPFENGVVPPWWPKGNEEWWPLLAYTKDPGPPPYRKPHDLKKVWKVAALASVIKHMSPDFKKIRNFVRESKKLQDKMSAMEVATLAAVLNHEEFPNEVPTHYGNMNGFSEMFHETNDYDVDLASFQGINVDGNNIFVNKFQQFSNLAPLEGNVKGNNLLVIKNLSPYDSVVPFETNVQEKVIIKHLSPYDSVIPFEENIQGSNKMIADVPRNNIKVIKPVATKRARNVGNKIYTCDSIECPYHNHQIGFHDMDSKDYHQVNCPYIRNSVQLIEKSKHKQVFMETNKVDSSSMFKPFVKQGNQNNTMTSSRKFHFLDRNKDQQQNPQLQMEKDFCGVFNAKPFVSQLDGDKFNQPSNGSTMEKTT</sequence>
<dbReference type="GeneID" id="101496159"/>
<comment type="similarity">
    <text evidence="2">Belongs to the EIN3 family.</text>
</comment>
<evidence type="ECO:0000259" key="6">
    <source>
        <dbReference type="Pfam" id="PF04873"/>
    </source>
</evidence>
<dbReference type="OrthoDB" id="1434061at2759"/>
<dbReference type="InterPro" id="IPR023278">
    <property type="entry name" value="Ethylene_insens-like_DNA-bd"/>
</dbReference>